<accession>A0A5N7MM06</accession>
<gene>
    <name evidence="3" type="ORF">FS320_20415</name>
</gene>
<feature type="chain" id="PRO_5030135561" evidence="1">
    <location>
        <begin position="21"/>
        <end position="355"/>
    </location>
</feature>
<keyword evidence="4" id="KW-1185">Reference proteome</keyword>
<dbReference type="Pfam" id="PF09423">
    <property type="entry name" value="PhoD"/>
    <property type="match status" value="1"/>
</dbReference>
<feature type="domain" description="PhoD-like phosphatase metallophosphatase" evidence="2">
    <location>
        <begin position="31"/>
        <end position="294"/>
    </location>
</feature>
<dbReference type="Proteomes" id="UP000403266">
    <property type="component" value="Unassembled WGS sequence"/>
</dbReference>
<reference evidence="3 4" key="1">
    <citation type="journal article" date="2019" name="Syst. Appl. Microbiol.">
        <title>Microvirga tunisiensis sp. nov., a root nodule symbiotic bacterium isolated from Lupinus micranthus and L. luteus grown in Northern Tunisia.</title>
        <authorList>
            <person name="Msaddak A."/>
            <person name="Rejili M."/>
            <person name="Duran D."/>
            <person name="Mars M."/>
            <person name="Palacios J.M."/>
            <person name="Ruiz-Argueso T."/>
            <person name="Rey L."/>
            <person name="Imperial J."/>
        </authorList>
    </citation>
    <scope>NUCLEOTIDE SEQUENCE [LARGE SCALE GENOMIC DNA]</scope>
    <source>
        <strain evidence="3 4">Lmie10</strain>
    </source>
</reference>
<dbReference type="InterPro" id="IPR038607">
    <property type="entry name" value="PhoD-like_sf"/>
</dbReference>
<dbReference type="CDD" id="cd07389">
    <property type="entry name" value="MPP_PhoD"/>
    <property type="match status" value="1"/>
</dbReference>
<dbReference type="EMBL" id="VOSK01000091">
    <property type="protein sequence ID" value="MPR27479.1"/>
    <property type="molecule type" value="Genomic_DNA"/>
</dbReference>
<dbReference type="PANTHER" id="PTHR33987">
    <property type="entry name" value="CALCINEURIN-LIKE METALLO-PHOSPHOESTERASE SUPERFAMILY PROTEIN"/>
    <property type="match status" value="1"/>
</dbReference>
<evidence type="ECO:0000259" key="2">
    <source>
        <dbReference type="Pfam" id="PF09423"/>
    </source>
</evidence>
<dbReference type="InterPro" id="IPR029052">
    <property type="entry name" value="Metallo-depent_PP-like"/>
</dbReference>
<protein>
    <submittedName>
        <fullName evidence="3">Alkaline phosphatase family protein</fullName>
    </submittedName>
</protein>
<name>A0A5N7MM06_9HYPH</name>
<evidence type="ECO:0000313" key="3">
    <source>
        <dbReference type="EMBL" id="MPR27479.1"/>
    </source>
</evidence>
<dbReference type="OrthoDB" id="327733at2"/>
<dbReference type="Gene3D" id="3.60.21.70">
    <property type="entry name" value="PhoD-like phosphatase"/>
    <property type="match status" value="1"/>
</dbReference>
<feature type="signal peptide" evidence="1">
    <location>
        <begin position="1"/>
        <end position="20"/>
    </location>
</feature>
<organism evidence="3 4">
    <name type="scientific">Microvirga tunisiensis</name>
    <dbReference type="NCBI Taxonomy" id="2108360"/>
    <lineage>
        <taxon>Bacteria</taxon>
        <taxon>Pseudomonadati</taxon>
        <taxon>Pseudomonadota</taxon>
        <taxon>Alphaproteobacteria</taxon>
        <taxon>Hyphomicrobiales</taxon>
        <taxon>Methylobacteriaceae</taxon>
        <taxon>Microvirga</taxon>
    </lineage>
</organism>
<dbReference type="RefSeq" id="WP_152713773.1">
    <property type="nucleotide sequence ID" value="NZ_VOSJ01000040.1"/>
</dbReference>
<dbReference type="AlphaFoldDB" id="A0A5N7MM06"/>
<comment type="caution">
    <text evidence="3">The sequence shown here is derived from an EMBL/GenBank/DDBJ whole genome shotgun (WGS) entry which is preliminary data.</text>
</comment>
<sequence length="355" mass="39875">MPLLVLAMLFGLLLPEPLRAQDVPSPLTRIAFGSCADEEKPQPIWDAVLAYQPQLFLFAGDNVYGDVRHGRDVPDGELIQSLQESYAQAARVPGMARLRSTIPHLATWDDHDYGKNDAGADFAGRAETQRLFLQFWNVPPTDPRHQREGIYHSQTFGPDGQRVQVILLDTRFFRSPLKPTDQRNAAGRERYLPDEDSGKTMLGEVQWSWLAERLREPADVRLIVSSIQVVAEGHGWERWGNFPRERQRLYDLIRSTAAGGVILLSGDRHVGALYRETTAAPYALIEITSSGINQVFPGNREAGPNRLGAVYGAPNFGTIDVDWWERTVTLSLRSENGEPVRRQVVRLDELTLTNP</sequence>
<evidence type="ECO:0000256" key="1">
    <source>
        <dbReference type="SAM" id="SignalP"/>
    </source>
</evidence>
<keyword evidence="1" id="KW-0732">Signal</keyword>
<dbReference type="SUPFAM" id="SSF56300">
    <property type="entry name" value="Metallo-dependent phosphatases"/>
    <property type="match status" value="1"/>
</dbReference>
<proteinExistence type="predicted"/>
<dbReference type="InterPro" id="IPR018946">
    <property type="entry name" value="PhoD-like_MPP"/>
</dbReference>
<dbReference type="PANTHER" id="PTHR33987:SF1">
    <property type="entry name" value="CALCINEURIN-LIKE METALLO-PHOSPHOESTERASE SUPERFAMILY PROTEIN"/>
    <property type="match status" value="1"/>
</dbReference>
<evidence type="ECO:0000313" key="4">
    <source>
        <dbReference type="Proteomes" id="UP000403266"/>
    </source>
</evidence>